<gene>
    <name evidence="2" type="ORF">GHC57_09830</name>
</gene>
<dbReference type="OrthoDB" id="378644at2"/>
<organism evidence="2 3">
    <name type="scientific">Roseospira navarrensis</name>
    <dbReference type="NCBI Taxonomy" id="140058"/>
    <lineage>
        <taxon>Bacteria</taxon>
        <taxon>Pseudomonadati</taxon>
        <taxon>Pseudomonadota</taxon>
        <taxon>Alphaproteobacteria</taxon>
        <taxon>Rhodospirillales</taxon>
        <taxon>Rhodospirillaceae</taxon>
        <taxon>Roseospira</taxon>
    </lineage>
</organism>
<accession>A0A7X1ZEG7</accession>
<dbReference type="EMBL" id="WIVE01000027">
    <property type="protein sequence ID" value="MQX36813.1"/>
    <property type="molecule type" value="Genomic_DNA"/>
</dbReference>
<feature type="domain" description="DNA circulation N-terminal" evidence="1">
    <location>
        <begin position="7"/>
        <end position="90"/>
    </location>
</feature>
<dbReference type="AlphaFoldDB" id="A0A7X1ZEG7"/>
<evidence type="ECO:0000259" key="1">
    <source>
        <dbReference type="Pfam" id="PF07157"/>
    </source>
</evidence>
<name>A0A7X1ZEG7_9PROT</name>
<keyword evidence="3" id="KW-1185">Reference proteome</keyword>
<comment type="caution">
    <text evidence="2">The sequence shown here is derived from an EMBL/GenBank/DDBJ whole genome shotgun (WGS) entry which is preliminary data.</text>
</comment>
<evidence type="ECO:0000313" key="2">
    <source>
        <dbReference type="EMBL" id="MQX36813.1"/>
    </source>
</evidence>
<dbReference type="InterPro" id="IPR009826">
    <property type="entry name" value="DNA_circ_N"/>
</dbReference>
<dbReference type="Pfam" id="PF07157">
    <property type="entry name" value="DNA_circ_N"/>
    <property type="match status" value="1"/>
</dbReference>
<reference evidence="2 3" key="1">
    <citation type="submission" date="2019-10" db="EMBL/GenBank/DDBJ databases">
        <title>Draft whole-genome sequence of the purple nonsulfur photosynthetic bacterium Roseospira navarrensis DSM 15114.</title>
        <authorList>
            <person name="Kyndt J.A."/>
            <person name="Meyer T.E."/>
        </authorList>
    </citation>
    <scope>NUCLEOTIDE SEQUENCE [LARGE SCALE GENOMIC DNA]</scope>
    <source>
        <strain evidence="2 3">DSM 15114</strain>
    </source>
</reference>
<dbReference type="Proteomes" id="UP000434582">
    <property type="component" value="Unassembled WGS sequence"/>
</dbReference>
<sequence>MAWRDNLRPASFRGVPFHVVSDDHTTGRRLVEHVHPETDGLTPEDLGRQVRRWRVQAFLVGADYMAERDALLAALEEPGAATLVHPYYGDRIVRATGEVSTRTSSRQGGVCEVSFVCVETAEKDVRPVATADTQAAVATAADAAETDALTAFQEAFEAASSQPQFAIDTLAGDIDAVFNAVRVVTMPLQVVRSVADLVTGTIGSAVGLGLSLMAMPDQLLGTVQGVWRGLAGLGDLGASWSGPDATRPVLAALAAARSPGLSVATPATGWPTASEATLADLRTVLRDAVTEAHIVGAARLAAAVDYPSAGEAEAVRRAVSEALDAVMLETSDPAVYARLAAVHAAVVRDLTVRAGRLPRLRTVTVDAPAPALALAHGWWGDDLDAVLDGAADIVDRNRIRHPLFTDGTLEVLDP</sequence>
<dbReference type="RefSeq" id="WP_153343661.1">
    <property type="nucleotide sequence ID" value="NZ_WIVE01000027.1"/>
</dbReference>
<evidence type="ECO:0000313" key="3">
    <source>
        <dbReference type="Proteomes" id="UP000434582"/>
    </source>
</evidence>
<protein>
    <recommendedName>
        <fullName evidence="1">DNA circulation N-terminal domain-containing protein</fullName>
    </recommendedName>
</protein>
<proteinExistence type="predicted"/>